<protein>
    <submittedName>
        <fullName evidence="1">Uncharacterized protein</fullName>
    </submittedName>
</protein>
<dbReference type="AlphaFoldDB" id="A0AAW0BHA4"/>
<dbReference type="Proteomes" id="UP001383192">
    <property type="component" value="Unassembled WGS sequence"/>
</dbReference>
<reference evidence="1 2" key="1">
    <citation type="submission" date="2024-01" db="EMBL/GenBank/DDBJ databases">
        <title>A draft genome for a cacao thread blight-causing isolate of Paramarasmius palmivorus.</title>
        <authorList>
            <person name="Baruah I.K."/>
            <person name="Bukari Y."/>
            <person name="Amoako-Attah I."/>
            <person name="Meinhardt L.W."/>
            <person name="Bailey B.A."/>
            <person name="Cohen S.P."/>
        </authorList>
    </citation>
    <scope>NUCLEOTIDE SEQUENCE [LARGE SCALE GENOMIC DNA]</scope>
    <source>
        <strain evidence="1 2">GH-12</strain>
    </source>
</reference>
<dbReference type="EMBL" id="JAYKXP010000116">
    <property type="protein sequence ID" value="KAK7025349.1"/>
    <property type="molecule type" value="Genomic_DNA"/>
</dbReference>
<evidence type="ECO:0000313" key="1">
    <source>
        <dbReference type="EMBL" id="KAK7025349.1"/>
    </source>
</evidence>
<proteinExistence type="predicted"/>
<keyword evidence="2" id="KW-1185">Reference proteome</keyword>
<sequence length="208" mass="23459">MDRECQKQDWKKHKPFCIARPDIPSDASNPYAILLPRLLIGGRKFSNHYAREILGLALTGFLDIMDRDPECLHESVEDFVARFRRTSRSVFYMLFLQEHPSSPADGELSSSHFRYIPKSGTAITREAYLDWSTVVRTRPDNVDSLIAKNEAEAPLAGAVVVVIVIYNRDHSILTEFTTTRGILDIDTYHHGYLHGDVDAALARCGGPL</sequence>
<comment type="caution">
    <text evidence="1">The sequence shown here is derived from an EMBL/GenBank/DDBJ whole genome shotgun (WGS) entry which is preliminary data.</text>
</comment>
<organism evidence="1 2">
    <name type="scientific">Paramarasmius palmivorus</name>
    <dbReference type="NCBI Taxonomy" id="297713"/>
    <lineage>
        <taxon>Eukaryota</taxon>
        <taxon>Fungi</taxon>
        <taxon>Dikarya</taxon>
        <taxon>Basidiomycota</taxon>
        <taxon>Agaricomycotina</taxon>
        <taxon>Agaricomycetes</taxon>
        <taxon>Agaricomycetidae</taxon>
        <taxon>Agaricales</taxon>
        <taxon>Marasmiineae</taxon>
        <taxon>Marasmiaceae</taxon>
        <taxon>Paramarasmius</taxon>
    </lineage>
</organism>
<name>A0AAW0BHA4_9AGAR</name>
<accession>A0AAW0BHA4</accession>
<gene>
    <name evidence="1" type="ORF">VNI00_016060</name>
</gene>
<evidence type="ECO:0000313" key="2">
    <source>
        <dbReference type="Proteomes" id="UP001383192"/>
    </source>
</evidence>